<comment type="subcellular location">
    <subcellularLocation>
        <location evidence="1">Membrane</location>
        <topology evidence="1">Single-pass type I membrane protein</topology>
    </subcellularLocation>
</comment>
<dbReference type="GO" id="GO:0031410">
    <property type="term" value="C:cytoplasmic vesicle"/>
    <property type="evidence" value="ECO:0007669"/>
    <property type="project" value="TreeGrafter"/>
</dbReference>
<protein>
    <submittedName>
        <fullName evidence="11">Uncharacterized protein</fullName>
    </submittedName>
</protein>
<dbReference type="AlphaFoldDB" id="A0A815L7F9"/>
<keyword evidence="4 10" id="KW-0732">Signal</keyword>
<dbReference type="PANTHER" id="PTHR11337">
    <property type="entry name" value="MUCIN/PORIMIN"/>
    <property type="match status" value="1"/>
</dbReference>
<dbReference type="OrthoDB" id="6160056at2759"/>
<evidence type="ECO:0000313" key="12">
    <source>
        <dbReference type="EMBL" id="CAF1533102.1"/>
    </source>
</evidence>
<dbReference type="EMBL" id="CAJNOR010004883">
    <property type="protein sequence ID" value="CAF1533102.1"/>
    <property type="molecule type" value="Genomic_DNA"/>
</dbReference>
<sequence>MNTSQSMSIGLLLVVLLTTPCCGAFSNETNSNVTTNTNMTYSPTMVTSPVAIFNISTNATVTQQITTAQITTGQTEVNSSTAAPTVQTSMVTNYTTISPNTTTSTMNTTTSTTTKLTTTTSKPSGRKFDGLSFVGGMILATGLSALIYLVVSYLRRNNQLPYSNLH</sequence>
<keyword evidence="6 9" id="KW-0472">Membrane</keyword>
<evidence type="ECO:0000256" key="5">
    <source>
        <dbReference type="ARBA" id="ARBA00022989"/>
    </source>
</evidence>
<keyword evidence="13" id="KW-1185">Reference proteome</keyword>
<evidence type="ECO:0000256" key="9">
    <source>
        <dbReference type="SAM" id="Phobius"/>
    </source>
</evidence>
<dbReference type="EMBL" id="CAJNOJ010000330">
    <property type="protein sequence ID" value="CAF1402866.1"/>
    <property type="molecule type" value="Genomic_DNA"/>
</dbReference>
<dbReference type="Proteomes" id="UP000663852">
    <property type="component" value="Unassembled WGS sequence"/>
</dbReference>
<feature type="region of interest" description="Disordered" evidence="8">
    <location>
        <begin position="102"/>
        <end position="122"/>
    </location>
</feature>
<evidence type="ECO:0000256" key="4">
    <source>
        <dbReference type="ARBA" id="ARBA00022729"/>
    </source>
</evidence>
<evidence type="ECO:0000256" key="2">
    <source>
        <dbReference type="ARBA" id="ARBA00005341"/>
    </source>
</evidence>
<comment type="caution">
    <text evidence="11">The sequence shown here is derived from an EMBL/GenBank/DDBJ whole genome shotgun (WGS) entry which is preliminary data.</text>
</comment>
<evidence type="ECO:0000256" key="6">
    <source>
        <dbReference type="ARBA" id="ARBA00023136"/>
    </source>
</evidence>
<keyword evidence="7" id="KW-0325">Glycoprotein</keyword>
<evidence type="ECO:0000313" key="11">
    <source>
        <dbReference type="EMBL" id="CAF1402866.1"/>
    </source>
</evidence>
<organism evidence="11 14">
    <name type="scientific">Adineta ricciae</name>
    <name type="common">Rotifer</name>
    <dbReference type="NCBI Taxonomy" id="249248"/>
    <lineage>
        <taxon>Eukaryota</taxon>
        <taxon>Metazoa</taxon>
        <taxon>Spiralia</taxon>
        <taxon>Gnathifera</taxon>
        <taxon>Rotifera</taxon>
        <taxon>Eurotatoria</taxon>
        <taxon>Bdelloidea</taxon>
        <taxon>Adinetida</taxon>
        <taxon>Adinetidae</taxon>
        <taxon>Adineta</taxon>
    </lineage>
</organism>
<dbReference type="Pfam" id="PF05283">
    <property type="entry name" value="MGC-24"/>
    <property type="match status" value="1"/>
</dbReference>
<dbReference type="InterPro" id="IPR007947">
    <property type="entry name" value="CD164_MGC24"/>
</dbReference>
<feature type="chain" id="PRO_5036411905" evidence="10">
    <location>
        <begin position="25"/>
        <end position="166"/>
    </location>
</feature>
<keyword evidence="5 9" id="KW-1133">Transmembrane helix</keyword>
<evidence type="ECO:0000313" key="14">
    <source>
        <dbReference type="Proteomes" id="UP000663852"/>
    </source>
</evidence>
<comment type="similarity">
    <text evidence="2">Belongs to the CD164 family.</text>
</comment>
<feature type="signal peptide" evidence="10">
    <location>
        <begin position="1"/>
        <end position="24"/>
    </location>
</feature>
<name>A0A815L7F9_ADIRI</name>
<feature type="compositionally biased region" description="Low complexity" evidence="8">
    <location>
        <begin position="102"/>
        <end position="121"/>
    </location>
</feature>
<evidence type="ECO:0000256" key="8">
    <source>
        <dbReference type="SAM" id="MobiDB-lite"/>
    </source>
</evidence>
<proteinExistence type="inferred from homology"/>
<evidence type="ECO:0000256" key="1">
    <source>
        <dbReference type="ARBA" id="ARBA00004479"/>
    </source>
</evidence>
<reference evidence="11" key="1">
    <citation type="submission" date="2021-02" db="EMBL/GenBank/DDBJ databases">
        <authorList>
            <person name="Nowell W R."/>
        </authorList>
    </citation>
    <scope>NUCLEOTIDE SEQUENCE</scope>
</reference>
<keyword evidence="3 9" id="KW-0812">Transmembrane</keyword>
<feature type="transmembrane region" description="Helical" evidence="9">
    <location>
        <begin position="130"/>
        <end position="151"/>
    </location>
</feature>
<dbReference type="Proteomes" id="UP000663828">
    <property type="component" value="Unassembled WGS sequence"/>
</dbReference>
<dbReference type="PANTHER" id="PTHR11337:SF8">
    <property type="entry name" value="VISGUN, ISOFORM E"/>
    <property type="match status" value="1"/>
</dbReference>
<evidence type="ECO:0000313" key="13">
    <source>
        <dbReference type="Proteomes" id="UP000663828"/>
    </source>
</evidence>
<gene>
    <name evidence="11" type="ORF">EDS130_LOCUS36138</name>
    <name evidence="12" type="ORF">XAT740_LOCUS41620</name>
</gene>
<accession>A0A815L7F9</accession>
<evidence type="ECO:0000256" key="3">
    <source>
        <dbReference type="ARBA" id="ARBA00022692"/>
    </source>
</evidence>
<evidence type="ECO:0000256" key="10">
    <source>
        <dbReference type="SAM" id="SignalP"/>
    </source>
</evidence>
<evidence type="ECO:0000256" key="7">
    <source>
        <dbReference type="ARBA" id="ARBA00023180"/>
    </source>
</evidence>
<dbReference type="GO" id="GO:0016020">
    <property type="term" value="C:membrane"/>
    <property type="evidence" value="ECO:0007669"/>
    <property type="project" value="UniProtKB-SubCell"/>
</dbReference>